<evidence type="ECO:0000313" key="3">
    <source>
        <dbReference type="Proteomes" id="UP000297998"/>
    </source>
</evidence>
<dbReference type="EMBL" id="SRPE01000015">
    <property type="protein sequence ID" value="TGN22217.1"/>
    <property type="molecule type" value="Genomic_DNA"/>
</dbReference>
<keyword evidence="3" id="KW-1185">Reference proteome</keyword>
<feature type="signal peptide" evidence="1">
    <location>
        <begin position="1"/>
        <end position="18"/>
    </location>
</feature>
<organism evidence="2 3">
    <name type="scientific">Empedobacter tilapiae</name>
    <dbReference type="NCBI Taxonomy" id="2491114"/>
    <lineage>
        <taxon>Bacteria</taxon>
        <taxon>Pseudomonadati</taxon>
        <taxon>Bacteroidota</taxon>
        <taxon>Flavobacteriia</taxon>
        <taxon>Flavobacteriales</taxon>
        <taxon>Weeksellaceae</taxon>
        <taxon>Empedobacter</taxon>
    </lineage>
</organism>
<dbReference type="OrthoDB" id="933310at2"/>
<reference evidence="2 3" key="1">
    <citation type="submission" date="2019-03" db="EMBL/GenBank/DDBJ databases">
        <title>Empedobacter tilapiae sp. nov., isolated from an intestine of Nile tilapia Oreochromis niloticus.</title>
        <authorList>
            <person name="Kim Y.-O."/>
            <person name="Yoon J.-H."/>
        </authorList>
    </citation>
    <scope>NUCLEOTIDE SEQUENCE [LARGE SCALE GENOMIC DNA]</scope>
    <source>
        <strain evidence="2 3">MRS2</strain>
    </source>
</reference>
<protein>
    <submittedName>
        <fullName evidence="2">Uncharacterized protein</fullName>
    </submittedName>
</protein>
<keyword evidence="1" id="KW-0732">Signal</keyword>
<accession>A0A4Z1B4Z9</accession>
<name>A0A4Z1B4Z9_9FLAO</name>
<evidence type="ECO:0000256" key="1">
    <source>
        <dbReference type="SAM" id="SignalP"/>
    </source>
</evidence>
<evidence type="ECO:0000313" key="2">
    <source>
        <dbReference type="EMBL" id="TGN22217.1"/>
    </source>
</evidence>
<gene>
    <name evidence="2" type="ORF">E4J94_16215</name>
</gene>
<dbReference type="RefSeq" id="WP_135836833.1">
    <property type="nucleotide sequence ID" value="NZ_CAUQWU010000015.1"/>
</dbReference>
<dbReference type="AlphaFoldDB" id="A0A4Z1B4Z9"/>
<comment type="caution">
    <text evidence="2">The sequence shown here is derived from an EMBL/GenBank/DDBJ whole genome shotgun (WGS) entry which is preliminary data.</text>
</comment>
<proteinExistence type="predicted"/>
<feature type="chain" id="PRO_5021480502" evidence="1">
    <location>
        <begin position="19"/>
        <end position="311"/>
    </location>
</feature>
<dbReference type="Proteomes" id="UP000297998">
    <property type="component" value="Unassembled WGS sequence"/>
</dbReference>
<sequence>MKKRNILFIVAFSGMLNAQISLENNMNDNLIIDMKQNVATGDKPFVLPLNAMKADRKDKTNVNITTNTNLESSLLIYNTNTIGNAKGPYFWFNYSSTQGAWTPFVNSLNKDVLLNLNYLTNRTGASGSDIYSATNNPDSGSYKDSWINNIGDDINTASKRWQVMPSYSSSFNIYNTRNILNLKLFGFAEAYYSASTASNFSFEVGIFIDDKLAVYSPFVITNNKNRKCTYETYNLVGLLQNLSVGNHTIKVAVKNRNVLSANGSNSVRVEYNTRNSNCNNINSENKSLPLQAINDGILNIQIQENPSILNF</sequence>